<protein>
    <submittedName>
        <fullName evidence="1">Uncharacterized protein</fullName>
    </submittedName>
</protein>
<organism evidence="1 2">
    <name type="scientific">Kibdelosporangium philippinense</name>
    <dbReference type="NCBI Taxonomy" id="211113"/>
    <lineage>
        <taxon>Bacteria</taxon>
        <taxon>Bacillati</taxon>
        <taxon>Actinomycetota</taxon>
        <taxon>Actinomycetes</taxon>
        <taxon>Pseudonocardiales</taxon>
        <taxon>Pseudonocardiaceae</taxon>
        <taxon>Kibdelosporangium</taxon>
    </lineage>
</organism>
<keyword evidence="2" id="KW-1185">Reference proteome</keyword>
<evidence type="ECO:0000313" key="2">
    <source>
        <dbReference type="Proteomes" id="UP001521150"/>
    </source>
</evidence>
<proteinExistence type="predicted"/>
<sequence length="303" mass="33256">MTLIDRIERAAGVPGLAALLGDLPAADLRSLLLEVHRRQAGKLKPAHILKQYKQDRFTQPATVDPQTHANYDRYAFEILKAKGYTPIELSPVSPLGTVSVLSGMGQNRVIATARGTEVMADATNVLAMESAVHRHRTDRVKLCASQRMVRAQPFPEGWSSHFRLLALTIAGRDEGSFRFETESLFAQLSAMITLIGHLTDLQAGVTVLDETRRTVLKDRVLGPLKAAFPHVKVGFDDERQKGRGYYTDACFELKAGDMSLADGGFTTWTRQLLGNAKERLLTGGLGLDLMHATFGTPTADLYP</sequence>
<gene>
    <name evidence="1" type="ORF">LWC34_32015</name>
</gene>
<dbReference type="Proteomes" id="UP001521150">
    <property type="component" value="Unassembled WGS sequence"/>
</dbReference>
<comment type="caution">
    <text evidence="1">The sequence shown here is derived from an EMBL/GenBank/DDBJ whole genome shotgun (WGS) entry which is preliminary data.</text>
</comment>
<reference evidence="1 2" key="1">
    <citation type="submission" date="2021-12" db="EMBL/GenBank/DDBJ databases">
        <title>Genome sequence of Kibdelosporangium philippinense ATCC 49844.</title>
        <authorList>
            <person name="Fedorov E.A."/>
            <person name="Omeragic M."/>
            <person name="Shalygina K.F."/>
            <person name="Maclea K.S."/>
        </authorList>
    </citation>
    <scope>NUCLEOTIDE SEQUENCE [LARGE SCALE GENOMIC DNA]</scope>
    <source>
        <strain evidence="1 2">ATCC 49844</strain>
    </source>
</reference>
<dbReference type="EMBL" id="JAJVCN010000003">
    <property type="protein sequence ID" value="MCE7007410.1"/>
    <property type="molecule type" value="Genomic_DNA"/>
</dbReference>
<accession>A0ABS8ZHW8</accession>
<dbReference type="RefSeq" id="WP_233729022.1">
    <property type="nucleotide sequence ID" value="NZ_JAJVCN010000003.1"/>
</dbReference>
<evidence type="ECO:0000313" key="1">
    <source>
        <dbReference type="EMBL" id="MCE7007410.1"/>
    </source>
</evidence>
<name>A0ABS8ZHW8_9PSEU</name>